<name>A0ACC1CZP2_9NEOP</name>
<keyword evidence="2" id="KW-1185">Reference proteome</keyword>
<proteinExistence type="predicted"/>
<comment type="caution">
    <text evidence="1">The sequence shown here is derived from an EMBL/GenBank/DDBJ whole genome shotgun (WGS) entry which is preliminary data.</text>
</comment>
<accession>A0ACC1CZP2</accession>
<organism evidence="1 2">
    <name type="scientific">Dendrolimus kikuchii</name>
    <dbReference type="NCBI Taxonomy" id="765133"/>
    <lineage>
        <taxon>Eukaryota</taxon>
        <taxon>Metazoa</taxon>
        <taxon>Ecdysozoa</taxon>
        <taxon>Arthropoda</taxon>
        <taxon>Hexapoda</taxon>
        <taxon>Insecta</taxon>
        <taxon>Pterygota</taxon>
        <taxon>Neoptera</taxon>
        <taxon>Endopterygota</taxon>
        <taxon>Lepidoptera</taxon>
        <taxon>Glossata</taxon>
        <taxon>Ditrysia</taxon>
        <taxon>Bombycoidea</taxon>
        <taxon>Lasiocampidae</taxon>
        <taxon>Dendrolimus</taxon>
    </lineage>
</organism>
<protein>
    <submittedName>
        <fullName evidence="1">Uncharacterized protein</fullName>
    </submittedName>
</protein>
<sequence length="569" mass="63268">MEEHSDSRKVQYLVCLAVSLAAVTAGVSVYWSTPMIPKFHDHQADLDITEEEVSWMASMSSPGYMAGSLASRFLADSLGRRLSILATALPITLGTILVLCATKAWMLYITRFLWGCGTGLFVTVSSIYLVEIADKDIRGALSVGSRLMFNFGSFLVMSIGPFVAYQTLNFMLLALPIIYFVACWWIPETPYYFLKEGKVESARKDLQILRGYKDEKVLEDQLSVMQSDVSKEMRRSGTAKELFTGKQYRRAIIVAVGIKLTQVMSGSIPIQQYLGRIIQESNTKMEVSTALIIFGAIRFVVGIFATLFVDKIGRRPLLILSYFGTSLCLATVGVYFYYQEVVGIENESSSPYRHITFIGIILGTVLSTLGFDSLIFVIPAEIFPINVKSIAMTSYNIFGGCMNFVAVKGYQEVKNLAGLHGVFLYFAVSALIGSVFSYFVAPETKGKSLRQIQIELQGNIYDEGEESLNKDVGENENAKEIVVADSVELKELNNETDESFETSGRNSNCASSMYEGFLYYNRWLSTRLFVGILLPPDFGRLPFLNCPPDGAAVTSLRTHHYTTLNISIQ</sequence>
<evidence type="ECO:0000313" key="1">
    <source>
        <dbReference type="EMBL" id="KAJ0177090.1"/>
    </source>
</evidence>
<dbReference type="Proteomes" id="UP000824533">
    <property type="component" value="Linkage Group LG12"/>
</dbReference>
<dbReference type="EMBL" id="CM034398">
    <property type="protein sequence ID" value="KAJ0177090.1"/>
    <property type="molecule type" value="Genomic_DNA"/>
</dbReference>
<evidence type="ECO:0000313" key="2">
    <source>
        <dbReference type="Proteomes" id="UP000824533"/>
    </source>
</evidence>
<gene>
    <name evidence="1" type="ORF">K1T71_007099</name>
</gene>
<reference evidence="1 2" key="1">
    <citation type="journal article" date="2021" name="Front. Genet.">
        <title>Chromosome-Level Genome Assembly Reveals Significant Gene Expansion in the Toll and IMD Signaling Pathways of Dendrolimus kikuchii.</title>
        <authorList>
            <person name="Zhou J."/>
            <person name="Wu P."/>
            <person name="Xiong Z."/>
            <person name="Liu N."/>
            <person name="Zhao N."/>
            <person name="Ji M."/>
            <person name="Qiu Y."/>
            <person name="Yang B."/>
        </authorList>
    </citation>
    <scope>NUCLEOTIDE SEQUENCE [LARGE SCALE GENOMIC DNA]</scope>
    <source>
        <strain evidence="1">Ann1</strain>
    </source>
</reference>